<evidence type="ECO:0000313" key="4">
    <source>
        <dbReference type="EMBL" id="SPO35858.1"/>
    </source>
</evidence>
<keyword evidence="5" id="KW-1185">Reference proteome</keyword>
<dbReference type="PANTHER" id="PTHR33777:SF1">
    <property type="entry name" value="UPF0045 PROTEIN ECM15"/>
    <property type="match status" value="1"/>
</dbReference>
<sequence>MSQPLYAVADFCLIPMGTPTTSVGEYITECQRVLESMKDDGIRYEVHGYGTNLEGSFPVVCKAIERCHEAVHKLGALRIATDIRIGTRTDKPPPTFDAAAPGSQGSSAKAEEAAAAGGGGNADDWSRGLTENQRRKESVLRRLHADEAKGSA</sequence>
<comment type="similarity">
    <text evidence="1">Belongs to the UPF0045 family.</text>
</comment>
<dbReference type="EMBL" id="OOIP01000003">
    <property type="protein sequence ID" value="SPO35858.1"/>
    <property type="molecule type" value="Genomic_DNA"/>
</dbReference>
<dbReference type="AlphaFoldDB" id="A0A5C3EU69"/>
<reference evidence="4 5" key="1">
    <citation type="submission" date="2018-03" db="EMBL/GenBank/DDBJ databases">
        <authorList>
            <person name="Guldener U."/>
        </authorList>
    </citation>
    <scope>NUCLEOTIDE SEQUENCE [LARGE SCALE GENOMIC DNA]</scope>
    <source>
        <strain evidence="4 5">DAOM196992</strain>
    </source>
</reference>
<dbReference type="Gene3D" id="3.30.70.930">
    <property type="match status" value="1"/>
</dbReference>
<gene>
    <name evidence="4" type="ORF">PSFLO_01329</name>
</gene>
<evidence type="ECO:0000259" key="3">
    <source>
        <dbReference type="Pfam" id="PF01910"/>
    </source>
</evidence>
<feature type="region of interest" description="Disordered" evidence="2">
    <location>
        <begin position="85"/>
        <end position="152"/>
    </location>
</feature>
<dbReference type="InterPro" id="IPR051614">
    <property type="entry name" value="UPF0045_domain"/>
</dbReference>
<dbReference type="NCBIfam" id="TIGR00106">
    <property type="entry name" value="MTH1187 family thiamine-binding protein"/>
    <property type="match status" value="1"/>
</dbReference>
<feature type="compositionally biased region" description="Basic and acidic residues" evidence="2">
    <location>
        <begin position="132"/>
        <end position="152"/>
    </location>
</feature>
<dbReference type="InterPro" id="IPR029756">
    <property type="entry name" value="MTH1187/YkoF-like"/>
</dbReference>
<feature type="domain" description="Thiamine-binding protein" evidence="3">
    <location>
        <begin position="9"/>
        <end position="92"/>
    </location>
</feature>
<dbReference type="InterPro" id="IPR002767">
    <property type="entry name" value="Thiamine_BP"/>
</dbReference>
<dbReference type="GO" id="GO:0005829">
    <property type="term" value="C:cytosol"/>
    <property type="evidence" value="ECO:0007669"/>
    <property type="project" value="TreeGrafter"/>
</dbReference>
<dbReference type="PANTHER" id="PTHR33777">
    <property type="entry name" value="UPF0045 PROTEIN ECM15"/>
    <property type="match status" value="1"/>
</dbReference>
<accession>A0A5C3EU69</accession>
<dbReference type="OrthoDB" id="5587367at2759"/>
<protein>
    <recommendedName>
        <fullName evidence="3">Thiamine-binding protein domain-containing protein</fullName>
    </recommendedName>
</protein>
<dbReference type="SUPFAM" id="SSF89957">
    <property type="entry name" value="MTH1187/YkoF-like"/>
    <property type="match status" value="1"/>
</dbReference>
<dbReference type="Pfam" id="PF01910">
    <property type="entry name" value="Thiamine_BP"/>
    <property type="match status" value="1"/>
</dbReference>
<dbReference type="Proteomes" id="UP000323386">
    <property type="component" value="Unassembled WGS sequence"/>
</dbReference>
<proteinExistence type="inferred from homology"/>
<evidence type="ECO:0000256" key="1">
    <source>
        <dbReference type="ARBA" id="ARBA00010272"/>
    </source>
</evidence>
<organism evidence="4 5">
    <name type="scientific">Pseudozyma flocculosa</name>
    <dbReference type="NCBI Taxonomy" id="84751"/>
    <lineage>
        <taxon>Eukaryota</taxon>
        <taxon>Fungi</taxon>
        <taxon>Dikarya</taxon>
        <taxon>Basidiomycota</taxon>
        <taxon>Ustilaginomycotina</taxon>
        <taxon>Ustilaginomycetes</taxon>
        <taxon>Ustilaginales</taxon>
        <taxon>Ustilaginaceae</taxon>
        <taxon>Pseudozyma</taxon>
    </lineage>
</organism>
<evidence type="ECO:0000256" key="2">
    <source>
        <dbReference type="SAM" id="MobiDB-lite"/>
    </source>
</evidence>
<evidence type="ECO:0000313" key="5">
    <source>
        <dbReference type="Proteomes" id="UP000323386"/>
    </source>
</evidence>
<name>A0A5C3EU69_9BASI</name>